<keyword evidence="1" id="KW-0812">Transmembrane</keyword>
<sequence length="166" mass="18824">MSVKWTTTHSLLLIILLSYTGFLAYIIYDRGMPLWNEHSLKYIGDWERSVHYVVSPDLPQSFANYLLFVRKAASHGYHPAEYLLGLAYFHGTGVQKSQSQAFYWIAKSAHAGFPPAQNALGTAYYHGWGTPKSMAQAEFWINAAAVQGNKAAKMNMKYFIQSHRVK</sequence>
<name>A0A3M8R4E7_9PROT</name>
<dbReference type="InterPro" id="IPR006597">
    <property type="entry name" value="Sel1-like"/>
</dbReference>
<dbReference type="SMART" id="SM00671">
    <property type="entry name" value="SEL1"/>
    <property type="match status" value="2"/>
</dbReference>
<reference evidence="2" key="1">
    <citation type="submission" date="2018-10" db="EMBL/GenBank/DDBJ databases">
        <title>Acidithiobacillus sulfuriphilus sp. nov.: an extremely acidophilic sulfur-oxidizing chemolithotroph isolated from a neutral pH environment.</title>
        <authorList>
            <person name="Falagan C."/>
            <person name="Moya-Beltran A."/>
            <person name="Quatrini R."/>
            <person name="Johnson D.B."/>
        </authorList>
    </citation>
    <scope>NUCLEOTIDE SEQUENCE [LARGE SCALE GENOMIC DNA]</scope>
    <source>
        <strain evidence="2">CJ-2</strain>
    </source>
</reference>
<evidence type="ECO:0000313" key="2">
    <source>
        <dbReference type="EMBL" id="RNF63235.1"/>
    </source>
</evidence>
<dbReference type="PANTHER" id="PTHR43628:SF1">
    <property type="entry name" value="CHITIN SYNTHASE REGULATORY FACTOR 2-RELATED"/>
    <property type="match status" value="1"/>
</dbReference>
<dbReference type="Pfam" id="PF08238">
    <property type="entry name" value="Sel1"/>
    <property type="match status" value="2"/>
</dbReference>
<dbReference type="PANTHER" id="PTHR43628">
    <property type="entry name" value="ACTIVATOR OF C KINASE PROTEIN 1-RELATED"/>
    <property type="match status" value="1"/>
</dbReference>
<dbReference type="OrthoDB" id="6687494at2"/>
<proteinExistence type="predicted"/>
<comment type="caution">
    <text evidence="2">The sequence shown here is derived from an EMBL/GenBank/DDBJ whole genome shotgun (WGS) entry which is preliminary data.</text>
</comment>
<dbReference type="AlphaFoldDB" id="A0A3M8R4E7"/>
<organism evidence="2">
    <name type="scientific">Acidithiobacillus sulfuriphilus</name>
    <dbReference type="NCBI Taxonomy" id="1867749"/>
    <lineage>
        <taxon>Bacteria</taxon>
        <taxon>Pseudomonadati</taxon>
        <taxon>Pseudomonadota</taxon>
        <taxon>Acidithiobacillia</taxon>
        <taxon>Acidithiobacillales</taxon>
        <taxon>Acidithiobacillaceae</taxon>
        <taxon>Acidithiobacillus</taxon>
    </lineage>
</organism>
<dbReference type="InterPro" id="IPR011990">
    <property type="entry name" value="TPR-like_helical_dom_sf"/>
</dbReference>
<keyword evidence="1" id="KW-1133">Transmembrane helix</keyword>
<dbReference type="EMBL" id="RIZI01000158">
    <property type="protein sequence ID" value="RNF63235.1"/>
    <property type="molecule type" value="Genomic_DNA"/>
</dbReference>
<gene>
    <name evidence="2" type="ORF">EC580_06790</name>
</gene>
<dbReference type="SUPFAM" id="SSF81901">
    <property type="entry name" value="HCP-like"/>
    <property type="match status" value="1"/>
</dbReference>
<accession>A0A3M8R4E7</accession>
<keyword evidence="1" id="KW-0472">Membrane</keyword>
<dbReference type="RefSeq" id="WP_123103453.1">
    <property type="nucleotide sequence ID" value="NZ_CP127527.1"/>
</dbReference>
<dbReference type="Gene3D" id="1.25.40.10">
    <property type="entry name" value="Tetratricopeptide repeat domain"/>
    <property type="match status" value="1"/>
</dbReference>
<feature type="transmembrane region" description="Helical" evidence="1">
    <location>
        <begin position="6"/>
        <end position="28"/>
    </location>
</feature>
<protein>
    <submittedName>
        <fullName evidence="2">Sel1 repeat family protein</fullName>
    </submittedName>
</protein>
<dbReference type="InterPro" id="IPR052945">
    <property type="entry name" value="Mitotic_Regulator"/>
</dbReference>
<evidence type="ECO:0000256" key="1">
    <source>
        <dbReference type="SAM" id="Phobius"/>
    </source>
</evidence>